<sequence length="235" mass="26641">MRAMSRSARLFDLLQVLRRHRLPVSGRALAAELGVSLRTLYRDIATLQAQGAHIEGEPGVGYVLRPGFMLPPLMFTEDEIEALVLGSLWVAERTDHRLRDAARNALARIAAVLPDDLRAGLDASTLMVAPPAEAIPPDGVELAVIRQAIRAEQKLEIGYRDEAGAESRRLIWPFGLAFFDRVRIVLGWCELRQGYRHFRVDRIANAVPQEIRYPRRRHALLKEWKVREQQARSLD</sequence>
<keyword evidence="4" id="KW-1185">Reference proteome</keyword>
<dbReference type="Pfam" id="PF08279">
    <property type="entry name" value="HTH_11"/>
    <property type="match status" value="1"/>
</dbReference>
<organism evidence="3 4">
    <name type="scientific">Bordetella ansorpii</name>
    <dbReference type="NCBI Taxonomy" id="288768"/>
    <lineage>
        <taxon>Bacteria</taxon>
        <taxon>Pseudomonadati</taxon>
        <taxon>Pseudomonadota</taxon>
        <taxon>Betaproteobacteria</taxon>
        <taxon>Burkholderiales</taxon>
        <taxon>Alcaligenaceae</taxon>
        <taxon>Bordetella</taxon>
    </lineage>
</organism>
<accession>A0A157SJG2</accession>
<dbReference type="STRING" id="288768.SAMEA3906486_03065"/>
<dbReference type="InterPro" id="IPR051534">
    <property type="entry name" value="CBASS_pafABC_assoc_protein"/>
</dbReference>
<evidence type="ECO:0000313" key="3">
    <source>
        <dbReference type="EMBL" id="SAI70391.1"/>
    </source>
</evidence>
<dbReference type="InterPro" id="IPR013196">
    <property type="entry name" value="HTH_11"/>
</dbReference>
<gene>
    <name evidence="3" type="ORF">SAMEA3906486_03065</name>
</gene>
<dbReference type="Pfam" id="PF13280">
    <property type="entry name" value="WYL"/>
    <property type="match status" value="1"/>
</dbReference>
<name>A0A157SJG2_9BORD</name>
<protein>
    <submittedName>
        <fullName evidence="3">HTH domain</fullName>
    </submittedName>
</protein>
<dbReference type="InterPro" id="IPR036388">
    <property type="entry name" value="WH-like_DNA-bd_sf"/>
</dbReference>
<dbReference type="AlphaFoldDB" id="A0A157SJG2"/>
<feature type="domain" description="Helix-turn-helix type 11" evidence="1">
    <location>
        <begin position="9"/>
        <end position="62"/>
    </location>
</feature>
<dbReference type="SUPFAM" id="SSF46785">
    <property type="entry name" value="Winged helix' DNA-binding domain"/>
    <property type="match status" value="1"/>
</dbReference>
<feature type="domain" description="WYL" evidence="2">
    <location>
        <begin position="142"/>
        <end position="206"/>
    </location>
</feature>
<dbReference type="PANTHER" id="PTHR34580">
    <property type="match status" value="1"/>
</dbReference>
<dbReference type="InterPro" id="IPR026881">
    <property type="entry name" value="WYL_dom"/>
</dbReference>
<dbReference type="PANTHER" id="PTHR34580:SF3">
    <property type="entry name" value="PROTEIN PAFB"/>
    <property type="match status" value="1"/>
</dbReference>
<evidence type="ECO:0000313" key="4">
    <source>
        <dbReference type="Proteomes" id="UP000076848"/>
    </source>
</evidence>
<evidence type="ECO:0000259" key="1">
    <source>
        <dbReference type="Pfam" id="PF08279"/>
    </source>
</evidence>
<dbReference type="EMBL" id="FKIF01000006">
    <property type="protein sequence ID" value="SAI70391.1"/>
    <property type="molecule type" value="Genomic_DNA"/>
</dbReference>
<dbReference type="Proteomes" id="UP000076848">
    <property type="component" value="Unassembled WGS sequence"/>
</dbReference>
<dbReference type="PROSITE" id="PS52050">
    <property type="entry name" value="WYL"/>
    <property type="match status" value="1"/>
</dbReference>
<reference evidence="3 4" key="1">
    <citation type="submission" date="2016-04" db="EMBL/GenBank/DDBJ databases">
        <authorList>
            <consortium name="Pathogen Informatics"/>
        </authorList>
    </citation>
    <scope>NUCLEOTIDE SEQUENCE [LARGE SCALE GENOMIC DNA]</scope>
    <source>
        <strain evidence="3 4">H050680373</strain>
    </source>
</reference>
<evidence type="ECO:0000259" key="2">
    <source>
        <dbReference type="Pfam" id="PF13280"/>
    </source>
</evidence>
<dbReference type="InterPro" id="IPR036390">
    <property type="entry name" value="WH_DNA-bd_sf"/>
</dbReference>
<proteinExistence type="predicted"/>
<dbReference type="Gene3D" id="1.10.10.10">
    <property type="entry name" value="Winged helix-like DNA-binding domain superfamily/Winged helix DNA-binding domain"/>
    <property type="match status" value="1"/>
</dbReference>